<proteinExistence type="predicted"/>
<feature type="compositionally biased region" description="Basic residues" evidence="1">
    <location>
        <begin position="348"/>
        <end position="361"/>
    </location>
</feature>
<name>A0ABQ7PY18_PLUXY</name>
<organism evidence="2 3">
    <name type="scientific">Plutella xylostella</name>
    <name type="common">Diamondback moth</name>
    <name type="synonym">Plutella maculipennis</name>
    <dbReference type="NCBI Taxonomy" id="51655"/>
    <lineage>
        <taxon>Eukaryota</taxon>
        <taxon>Metazoa</taxon>
        <taxon>Ecdysozoa</taxon>
        <taxon>Arthropoda</taxon>
        <taxon>Hexapoda</taxon>
        <taxon>Insecta</taxon>
        <taxon>Pterygota</taxon>
        <taxon>Neoptera</taxon>
        <taxon>Endopterygota</taxon>
        <taxon>Lepidoptera</taxon>
        <taxon>Glossata</taxon>
        <taxon>Ditrysia</taxon>
        <taxon>Yponomeutoidea</taxon>
        <taxon>Plutellidae</taxon>
        <taxon>Plutella</taxon>
    </lineage>
</organism>
<feature type="region of interest" description="Disordered" evidence="1">
    <location>
        <begin position="320"/>
        <end position="389"/>
    </location>
</feature>
<evidence type="ECO:0000313" key="2">
    <source>
        <dbReference type="EMBL" id="KAG7297881.1"/>
    </source>
</evidence>
<evidence type="ECO:0000256" key="1">
    <source>
        <dbReference type="SAM" id="MobiDB-lite"/>
    </source>
</evidence>
<feature type="compositionally biased region" description="Polar residues" evidence="1">
    <location>
        <begin position="369"/>
        <end position="384"/>
    </location>
</feature>
<keyword evidence="3" id="KW-1185">Reference proteome</keyword>
<feature type="compositionally biased region" description="Polar residues" evidence="1">
    <location>
        <begin position="335"/>
        <end position="347"/>
    </location>
</feature>
<evidence type="ECO:0000313" key="3">
    <source>
        <dbReference type="Proteomes" id="UP000823941"/>
    </source>
</evidence>
<accession>A0ABQ7PY18</accession>
<gene>
    <name evidence="2" type="ORF">JYU34_018636</name>
</gene>
<sequence length="403" mass="46040">MSLTELEILYEKLVNIREHLVKIGPIRRQNSQTAQNKFKEAQIVYSRLEPISSEIKIKIENSELIGETVQVINKYIENIHSIYRFILSLVFTVEKNKTLDDSQDGADSLKMADNFDIKTAIALLPVMTGQEQITSQLIDSIQLYSSMIDENAHKQLIEFVLKTRLSASAKLRLKSKYATVESLINDMRTHLIQKKSAVAIQSQLHEIKQGRRSIEKFGADLEQLFVNLTIAQADGDDNKYDILRQLNEKIAIKRFADGLSNQRLSTIIAARTFDSLPEAIRTAIDENSLSPTDEQPVMKIRQNFNRGYAHNRGRSRVYFSSNRYSNNGRDIKPQYHNNNGSSYGQNHSRGKPTRGTTRGRYRGSTPRYMQNSANVMQAQRTSTDTPERTQVAPNSEFFRAFNE</sequence>
<dbReference type="Proteomes" id="UP000823941">
    <property type="component" value="Chromosome 25"/>
</dbReference>
<comment type="caution">
    <text evidence="2">The sequence shown here is derived from an EMBL/GenBank/DDBJ whole genome shotgun (WGS) entry which is preliminary data.</text>
</comment>
<reference evidence="2 3" key="1">
    <citation type="submission" date="2021-06" db="EMBL/GenBank/DDBJ databases">
        <title>A haploid diamondback moth (Plutella xylostella L.) genome assembly resolves 31 chromosomes and identifies a diamide resistance mutation.</title>
        <authorList>
            <person name="Ward C.M."/>
            <person name="Perry K.D."/>
            <person name="Baker G."/>
            <person name="Powis K."/>
            <person name="Heckel D.G."/>
            <person name="Baxter S.W."/>
        </authorList>
    </citation>
    <scope>NUCLEOTIDE SEQUENCE [LARGE SCALE GENOMIC DNA]</scope>
    <source>
        <strain evidence="2 3">LV</strain>
        <tissue evidence="2">Single pupa</tissue>
    </source>
</reference>
<dbReference type="EMBL" id="JAHIBW010000025">
    <property type="protein sequence ID" value="KAG7297881.1"/>
    <property type="molecule type" value="Genomic_DNA"/>
</dbReference>
<protein>
    <submittedName>
        <fullName evidence="2">Uncharacterized protein</fullName>
    </submittedName>
</protein>